<feature type="region of interest" description="Disordered" evidence="5">
    <location>
        <begin position="225"/>
        <end position="251"/>
    </location>
</feature>
<proteinExistence type="predicted"/>
<feature type="region of interest" description="Disordered" evidence="5">
    <location>
        <begin position="126"/>
        <end position="196"/>
    </location>
</feature>
<dbReference type="PANTHER" id="PTHR45658:SF123">
    <property type="entry name" value="GATA-TYPE DOMAIN-CONTAINING PROTEIN"/>
    <property type="match status" value="1"/>
</dbReference>
<feature type="compositionally biased region" description="Pro residues" evidence="5">
    <location>
        <begin position="185"/>
        <end position="196"/>
    </location>
</feature>
<dbReference type="GO" id="GO:0006355">
    <property type="term" value="P:regulation of DNA-templated transcription"/>
    <property type="evidence" value="ECO:0007669"/>
    <property type="project" value="InterPro"/>
</dbReference>
<feature type="compositionally biased region" description="Polar residues" evidence="5">
    <location>
        <begin position="130"/>
        <end position="170"/>
    </location>
</feature>
<evidence type="ECO:0000313" key="8">
    <source>
        <dbReference type="Proteomes" id="UP000887226"/>
    </source>
</evidence>
<evidence type="ECO:0000256" key="2">
    <source>
        <dbReference type="ARBA" id="ARBA00022771"/>
    </source>
</evidence>
<dbReference type="PROSITE" id="PS50114">
    <property type="entry name" value="GATA_ZN_FINGER_2"/>
    <property type="match status" value="1"/>
</dbReference>
<keyword evidence="1" id="KW-0479">Metal-binding</keyword>
<comment type="caution">
    <text evidence="7">The sequence shown here is derived from an EMBL/GenBank/DDBJ whole genome shotgun (WGS) entry which is preliminary data.</text>
</comment>
<feature type="region of interest" description="Disordered" evidence="5">
    <location>
        <begin position="363"/>
        <end position="402"/>
    </location>
</feature>
<dbReference type="PROSITE" id="PS00344">
    <property type="entry name" value="GATA_ZN_FINGER_1"/>
    <property type="match status" value="1"/>
</dbReference>
<dbReference type="Pfam" id="PF00320">
    <property type="entry name" value="GATA"/>
    <property type="match status" value="1"/>
</dbReference>
<feature type="region of interest" description="Disordered" evidence="5">
    <location>
        <begin position="1"/>
        <end position="98"/>
    </location>
</feature>
<feature type="region of interest" description="Disordered" evidence="5">
    <location>
        <begin position="424"/>
        <end position="448"/>
    </location>
</feature>
<dbReference type="OrthoDB" id="2162994at2759"/>
<sequence>MAAPISALVSPTSMYSNNCPPSSSTGWQTPPSSLESGLISPPELRRTFNNHPEPPPPIQTGGQQRQSLPSIHEALSSGHRTNNPYASPVSASISQSQYPPPYSHVIVPTIHRSYPPDQPLHVAHAKYESPSHQSYPQSNHFQSSQSIPTSYPESARQGSLMISQTASYPTSHYERYDQDSTAPERLPPGSRPPPALPMAHVFIAGTPENGSFPVEPALYTQARFADDAAPGYRKEQERKPERRNGRPESPPIAAKIYTSLSVWDFQQNLEVISKESIKIREWSSHYLNIAREQQRQWPDRMPSLDECEAMVQFHDNVGNSLKLMKDMLVTQQDRRIEEQRDRDLHGKGSRPYDEEMAMYEDGMDGHGYGGPESKKRRGRAAPPGRCHSCNRAETPEWRRGPDGARTLCNACGLHYAKLTRKNNIKLSQGSNGSSLRPKSMDDHSPRPM</sequence>
<evidence type="ECO:0000259" key="6">
    <source>
        <dbReference type="PROSITE" id="PS50114"/>
    </source>
</evidence>
<name>A0A9P7Z2Q3_9HELO</name>
<dbReference type="AlphaFoldDB" id="A0A9P7Z2Q3"/>
<gene>
    <name evidence="7" type="ORF">BJ878DRAFT_421219</name>
</gene>
<dbReference type="SMART" id="SM00401">
    <property type="entry name" value="ZnF_GATA"/>
    <property type="match status" value="1"/>
</dbReference>
<feature type="compositionally biased region" description="Polar residues" evidence="5">
    <location>
        <begin position="9"/>
        <end position="35"/>
    </location>
</feature>
<dbReference type="SUPFAM" id="SSF57716">
    <property type="entry name" value="Glucocorticoid receptor-like (DNA-binding domain)"/>
    <property type="match status" value="1"/>
</dbReference>
<keyword evidence="8" id="KW-1185">Reference proteome</keyword>
<evidence type="ECO:0000256" key="5">
    <source>
        <dbReference type="SAM" id="MobiDB-lite"/>
    </source>
</evidence>
<dbReference type="PANTHER" id="PTHR45658">
    <property type="entry name" value="GATA TRANSCRIPTION FACTOR"/>
    <property type="match status" value="1"/>
</dbReference>
<dbReference type="CDD" id="cd00202">
    <property type="entry name" value="ZnF_GATA"/>
    <property type="match status" value="1"/>
</dbReference>
<dbReference type="GO" id="GO:0008270">
    <property type="term" value="F:zinc ion binding"/>
    <property type="evidence" value="ECO:0007669"/>
    <property type="project" value="UniProtKB-KW"/>
</dbReference>
<accession>A0A9P7Z2Q3</accession>
<reference evidence="7" key="1">
    <citation type="journal article" date="2021" name="IMA Fungus">
        <title>Genomic characterization of three marine fungi, including Emericellopsis atlantica sp. nov. with signatures of a generalist lifestyle and marine biomass degradation.</title>
        <authorList>
            <person name="Hagestad O.C."/>
            <person name="Hou L."/>
            <person name="Andersen J.H."/>
            <person name="Hansen E.H."/>
            <person name="Altermark B."/>
            <person name="Li C."/>
            <person name="Kuhnert E."/>
            <person name="Cox R.J."/>
            <person name="Crous P.W."/>
            <person name="Spatafora J.W."/>
            <person name="Lail K."/>
            <person name="Amirebrahimi M."/>
            <person name="Lipzen A."/>
            <person name="Pangilinan J."/>
            <person name="Andreopoulos W."/>
            <person name="Hayes R.D."/>
            <person name="Ng V."/>
            <person name="Grigoriev I.V."/>
            <person name="Jackson S.A."/>
            <person name="Sutton T.D.S."/>
            <person name="Dobson A.D.W."/>
            <person name="Rama T."/>
        </authorList>
    </citation>
    <scope>NUCLEOTIDE SEQUENCE</scope>
    <source>
        <strain evidence="7">TRa3180A</strain>
    </source>
</reference>
<organism evidence="7 8">
    <name type="scientific">Calycina marina</name>
    <dbReference type="NCBI Taxonomy" id="1763456"/>
    <lineage>
        <taxon>Eukaryota</taxon>
        <taxon>Fungi</taxon>
        <taxon>Dikarya</taxon>
        <taxon>Ascomycota</taxon>
        <taxon>Pezizomycotina</taxon>
        <taxon>Leotiomycetes</taxon>
        <taxon>Helotiales</taxon>
        <taxon>Pezizellaceae</taxon>
        <taxon>Calycina</taxon>
    </lineage>
</organism>
<protein>
    <submittedName>
        <fullName evidence="7">Sexual development transcription factor NsdD</fullName>
    </submittedName>
</protein>
<dbReference type="InterPro" id="IPR051140">
    <property type="entry name" value="GATA_TF"/>
</dbReference>
<dbReference type="EMBL" id="MU253901">
    <property type="protein sequence ID" value="KAG9244504.1"/>
    <property type="molecule type" value="Genomic_DNA"/>
</dbReference>
<dbReference type="Gene3D" id="3.30.50.10">
    <property type="entry name" value="Erythroid Transcription Factor GATA-1, subunit A"/>
    <property type="match status" value="1"/>
</dbReference>
<feature type="compositionally biased region" description="Polar residues" evidence="5">
    <location>
        <begin position="60"/>
        <end position="69"/>
    </location>
</feature>
<dbReference type="InterPro" id="IPR000679">
    <property type="entry name" value="Znf_GATA"/>
</dbReference>
<dbReference type="Proteomes" id="UP000887226">
    <property type="component" value="Unassembled WGS sequence"/>
</dbReference>
<feature type="compositionally biased region" description="Polar residues" evidence="5">
    <location>
        <begin position="424"/>
        <end position="436"/>
    </location>
</feature>
<feature type="compositionally biased region" description="Basic and acidic residues" evidence="5">
    <location>
        <begin position="232"/>
        <end position="246"/>
    </location>
</feature>
<keyword evidence="3" id="KW-0862">Zinc</keyword>
<evidence type="ECO:0000256" key="1">
    <source>
        <dbReference type="ARBA" id="ARBA00022723"/>
    </source>
</evidence>
<evidence type="ECO:0000256" key="4">
    <source>
        <dbReference type="PROSITE-ProRule" id="PRU00094"/>
    </source>
</evidence>
<evidence type="ECO:0000313" key="7">
    <source>
        <dbReference type="EMBL" id="KAG9244504.1"/>
    </source>
</evidence>
<feature type="compositionally biased region" description="Basic and acidic residues" evidence="5">
    <location>
        <begin position="438"/>
        <end position="448"/>
    </location>
</feature>
<feature type="domain" description="GATA-type" evidence="6">
    <location>
        <begin position="385"/>
        <end position="415"/>
    </location>
</feature>
<evidence type="ECO:0000256" key="3">
    <source>
        <dbReference type="ARBA" id="ARBA00022833"/>
    </source>
</evidence>
<dbReference type="InterPro" id="IPR013088">
    <property type="entry name" value="Znf_NHR/GATA"/>
</dbReference>
<feature type="compositionally biased region" description="Basic and acidic residues" evidence="5">
    <location>
        <begin position="393"/>
        <end position="402"/>
    </location>
</feature>
<keyword evidence="2 4" id="KW-0863">Zinc-finger</keyword>
<dbReference type="GO" id="GO:0043565">
    <property type="term" value="F:sequence-specific DNA binding"/>
    <property type="evidence" value="ECO:0007669"/>
    <property type="project" value="InterPro"/>
</dbReference>
<feature type="compositionally biased region" description="Polar residues" evidence="5">
    <location>
        <begin position="78"/>
        <end position="93"/>
    </location>
</feature>